<reference evidence="4" key="1">
    <citation type="submission" date="2016-06" db="UniProtKB">
        <authorList>
            <consortium name="WormBaseParasite"/>
        </authorList>
    </citation>
    <scope>IDENTIFICATION</scope>
</reference>
<keyword evidence="3" id="KW-1185">Reference proteome</keyword>
<dbReference type="EMBL" id="UYRT01088966">
    <property type="protein sequence ID" value="VDN34360.1"/>
    <property type="molecule type" value="Genomic_DNA"/>
</dbReference>
<dbReference type="AlphaFoldDB" id="A0A183EFE7"/>
<feature type="compositionally biased region" description="Basic and acidic residues" evidence="1">
    <location>
        <begin position="52"/>
        <end position="61"/>
    </location>
</feature>
<accession>A0A183EFE7</accession>
<reference evidence="2 3" key="2">
    <citation type="submission" date="2018-11" db="EMBL/GenBank/DDBJ databases">
        <authorList>
            <consortium name="Pathogen Informatics"/>
        </authorList>
    </citation>
    <scope>NUCLEOTIDE SEQUENCE [LARGE SCALE GENOMIC DNA]</scope>
</reference>
<dbReference type="WBParaSite" id="GPUH_0001971301-mRNA-1">
    <property type="protein sequence ID" value="GPUH_0001971301-mRNA-1"/>
    <property type="gene ID" value="GPUH_0001971301"/>
</dbReference>
<feature type="compositionally biased region" description="Acidic residues" evidence="1">
    <location>
        <begin position="36"/>
        <end position="51"/>
    </location>
</feature>
<organism evidence="4">
    <name type="scientific">Gongylonema pulchrum</name>
    <dbReference type="NCBI Taxonomy" id="637853"/>
    <lineage>
        <taxon>Eukaryota</taxon>
        <taxon>Metazoa</taxon>
        <taxon>Ecdysozoa</taxon>
        <taxon>Nematoda</taxon>
        <taxon>Chromadorea</taxon>
        <taxon>Rhabditida</taxon>
        <taxon>Spirurina</taxon>
        <taxon>Spiruromorpha</taxon>
        <taxon>Spiruroidea</taxon>
        <taxon>Gongylonematidae</taxon>
        <taxon>Gongylonema</taxon>
    </lineage>
</organism>
<evidence type="ECO:0000313" key="2">
    <source>
        <dbReference type="EMBL" id="VDN34360.1"/>
    </source>
</evidence>
<gene>
    <name evidence="2" type="ORF">GPUH_LOCUS19685</name>
</gene>
<proteinExistence type="predicted"/>
<name>A0A183EFE7_9BILA</name>
<evidence type="ECO:0000313" key="4">
    <source>
        <dbReference type="WBParaSite" id="GPUH_0001971301-mRNA-1"/>
    </source>
</evidence>
<protein>
    <submittedName>
        <fullName evidence="2 4">Uncharacterized protein</fullName>
    </submittedName>
</protein>
<dbReference type="Proteomes" id="UP000271098">
    <property type="component" value="Unassembled WGS sequence"/>
</dbReference>
<dbReference type="OrthoDB" id="9368434at2759"/>
<feature type="compositionally biased region" description="Low complexity" evidence="1">
    <location>
        <begin position="78"/>
        <end position="87"/>
    </location>
</feature>
<evidence type="ECO:0000313" key="3">
    <source>
        <dbReference type="Proteomes" id="UP000271098"/>
    </source>
</evidence>
<evidence type="ECO:0000256" key="1">
    <source>
        <dbReference type="SAM" id="MobiDB-lite"/>
    </source>
</evidence>
<feature type="region of interest" description="Disordered" evidence="1">
    <location>
        <begin position="26"/>
        <end position="87"/>
    </location>
</feature>
<sequence length="87" mass="9500">MLYYSIVCLQTCRAIEANERLVADRHLEIEQNLSPPDDDDDDDEEGSEDDEYQHLQEHRPENAATSSASSPSPPIPSPSLSSTAAGA</sequence>